<keyword evidence="2" id="KW-0647">Proteasome</keyword>
<proteinExistence type="predicted"/>
<sequence>MFLFSSKLQDVFNLLPNLNVAELIKAFAVKTNDMMLVIYLSSLIRSVIALHNLINNKVICPLLI</sequence>
<organism evidence="2 3">
    <name type="scientific">Vitis vinifera</name>
    <name type="common">Grape</name>
    <dbReference type="NCBI Taxonomy" id="29760"/>
    <lineage>
        <taxon>Eukaryota</taxon>
        <taxon>Viridiplantae</taxon>
        <taxon>Streptophyta</taxon>
        <taxon>Embryophyta</taxon>
        <taxon>Tracheophyta</taxon>
        <taxon>Spermatophyta</taxon>
        <taxon>Magnoliopsida</taxon>
        <taxon>eudicotyledons</taxon>
        <taxon>Gunneridae</taxon>
        <taxon>Pentapetalae</taxon>
        <taxon>rosids</taxon>
        <taxon>Vitales</taxon>
        <taxon>Vitaceae</taxon>
        <taxon>Viteae</taxon>
        <taxon>Vitis</taxon>
    </lineage>
</organism>
<evidence type="ECO:0000313" key="2">
    <source>
        <dbReference type="EMBL" id="RVW44557.1"/>
    </source>
</evidence>
<accession>A0A438E9V3</accession>
<dbReference type="Proteomes" id="UP000288805">
    <property type="component" value="Unassembled WGS sequence"/>
</dbReference>
<dbReference type="EMBL" id="QGNW01001350">
    <property type="protein sequence ID" value="RVW44557.1"/>
    <property type="molecule type" value="Genomic_DNA"/>
</dbReference>
<comment type="caution">
    <text evidence="2">The sequence shown here is derived from an EMBL/GenBank/DDBJ whole genome shotgun (WGS) entry which is preliminary data.</text>
</comment>
<dbReference type="InterPro" id="IPR024969">
    <property type="entry name" value="EIF3F/CSN6-like_C"/>
</dbReference>
<name>A0A438E9V3_VITVI</name>
<feature type="domain" description="EIF3F/CSN6-like C-terminal" evidence="1">
    <location>
        <begin position="7"/>
        <end position="55"/>
    </location>
</feature>
<evidence type="ECO:0000313" key="3">
    <source>
        <dbReference type="Proteomes" id="UP000288805"/>
    </source>
</evidence>
<dbReference type="GO" id="GO:0000502">
    <property type="term" value="C:proteasome complex"/>
    <property type="evidence" value="ECO:0007669"/>
    <property type="project" value="UniProtKB-KW"/>
</dbReference>
<evidence type="ECO:0000259" key="1">
    <source>
        <dbReference type="Pfam" id="PF13012"/>
    </source>
</evidence>
<gene>
    <name evidence="2" type="primary">RPN8A_1</name>
    <name evidence="2" type="ORF">CK203_083056</name>
</gene>
<dbReference type="Pfam" id="PF13012">
    <property type="entry name" value="MitMem_reg"/>
    <property type="match status" value="1"/>
</dbReference>
<dbReference type="AlphaFoldDB" id="A0A438E9V3"/>
<protein>
    <submittedName>
        <fullName evidence="2">26S proteasome non-ATPase regulatory subunit 7-like A</fullName>
    </submittedName>
</protein>
<reference evidence="2 3" key="1">
    <citation type="journal article" date="2018" name="PLoS Genet.">
        <title>Population sequencing reveals clonal diversity and ancestral inbreeding in the grapevine cultivar Chardonnay.</title>
        <authorList>
            <person name="Roach M.J."/>
            <person name="Johnson D.L."/>
            <person name="Bohlmann J."/>
            <person name="van Vuuren H.J."/>
            <person name="Jones S.J."/>
            <person name="Pretorius I.S."/>
            <person name="Schmidt S.A."/>
            <person name="Borneman A.R."/>
        </authorList>
    </citation>
    <scope>NUCLEOTIDE SEQUENCE [LARGE SCALE GENOMIC DNA]</scope>
    <source>
        <strain evidence="3">cv. Chardonnay</strain>
        <tissue evidence="2">Leaf</tissue>
    </source>
</reference>